<comment type="subcellular location">
    <subcellularLocation>
        <location evidence="1">Membrane</location>
        <topology evidence="1">Multi-pass membrane protein</topology>
    </subcellularLocation>
</comment>
<evidence type="ECO:0000256" key="2">
    <source>
        <dbReference type="ARBA" id="ARBA00022692"/>
    </source>
</evidence>
<dbReference type="GO" id="GO:0050801">
    <property type="term" value="P:monoatomic ion homeostasis"/>
    <property type="evidence" value="ECO:0007669"/>
    <property type="project" value="TreeGrafter"/>
</dbReference>
<feature type="domain" description="Bicarbonate transporter-like transmembrane" evidence="7">
    <location>
        <begin position="198"/>
        <end position="529"/>
    </location>
</feature>
<dbReference type="GO" id="GO:0005886">
    <property type="term" value="C:plasma membrane"/>
    <property type="evidence" value="ECO:0007669"/>
    <property type="project" value="TreeGrafter"/>
</dbReference>
<feature type="transmembrane region" description="Helical" evidence="6">
    <location>
        <begin position="106"/>
        <end position="124"/>
    </location>
</feature>
<feature type="transmembrane region" description="Helical" evidence="6">
    <location>
        <begin position="330"/>
        <end position="350"/>
    </location>
</feature>
<evidence type="ECO:0000256" key="6">
    <source>
        <dbReference type="SAM" id="Phobius"/>
    </source>
</evidence>
<dbReference type="GO" id="GO:0080139">
    <property type="term" value="F:borate efflux transmembrane transporter activity"/>
    <property type="evidence" value="ECO:0007669"/>
    <property type="project" value="TreeGrafter"/>
</dbReference>
<feature type="transmembrane region" description="Helical" evidence="6">
    <location>
        <begin position="79"/>
        <end position="99"/>
    </location>
</feature>
<evidence type="ECO:0000256" key="5">
    <source>
        <dbReference type="SAM" id="MobiDB-lite"/>
    </source>
</evidence>
<feature type="compositionally biased region" description="Basic and acidic residues" evidence="5">
    <location>
        <begin position="685"/>
        <end position="696"/>
    </location>
</feature>
<dbReference type="OrthoDB" id="1735926at2759"/>
<gene>
    <name evidence="8" type="ORF">E8E13_000432</name>
</gene>
<organism evidence="8 9">
    <name type="scientific">Curvularia kusanoi</name>
    <name type="common">Cochliobolus kusanoi</name>
    <dbReference type="NCBI Taxonomy" id="90978"/>
    <lineage>
        <taxon>Eukaryota</taxon>
        <taxon>Fungi</taxon>
        <taxon>Dikarya</taxon>
        <taxon>Ascomycota</taxon>
        <taxon>Pezizomycotina</taxon>
        <taxon>Dothideomycetes</taxon>
        <taxon>Pleosporomycetidae</taxon>
        <taxon>Pleosporales</taxon>
        <taxon>Pleosporineae</taxon>
        <taxon>Pleosporaceae</taxon>
        <taxon>Curvularia</taxon>
    </lineage>
</organism>
<dbReference type="Pfam" id="PF00955">
    <property type="entry name" value="HCO3_cotransp"/>
    <property type="match status" value="2"/>
</dbReference>
<dbReference type="GO" id="GO:0006820">
    <property type="term" value="P:monoatomic anion transport"/>
    <property type="evidence" value="ECO:0007669"/>
    <property type="project" value="InterPro"/>
</dbReference>
<dbReference type="PANTHER" id="PTHR11453:SF82">
    <property type="entry name" value="BORON TRANSPORTER 1"/>
    <property type="match status" value="1"/>
</dbReference>
<protein>
    <recommendedName>
        <fullName evidence="7">Bicarbonate transporter-like transmembrane domain-containing protein</fullName>
    </recommendedName>
</protein>
<keyword evidence="2 6" id="KW-0812">Transmembrane</keyword>
<feature type="transmembrane region" description="Helical" evidence="6">
    <location>
        <begin position="195"/>
        <end position="217"/>
    </location>
</feature>
<sequence length="714" mass="80268">MTEDPKKRRGKFGSLFVKDAPLQPGRLLAQDFRFLIIRYKTDWKPFNAVVFSSIIFVFCCSIFPALTFANALFTRTDSHWGPIEVIFSTGLCGTIFSIFSVQPLTIVGVTGPFSVLADSIYTLVKNTFDDVEFLPLMAWTLIHTAWMLVLLAIFNAYEWTMVYVTDFTCEIFGLLTSTVYFNNAIQELMRSQQNVSFAAFLWALVSCVGTFLLALLLNSAPNWPPILGCSVRTNMQRYAVPISFFTFTALGFLPGITDLDEAPLNTSSERFRPSLPTRTGFFVEFWKIPAVYVFGSIAPAIIITMLLFFDHNISSIMCTAKKYNTRKPSGLAQPIVLLGFTTALCGLLGIPPANGLLPQAPLHSESLLYETNEPLKIEIERPDAEAVEYVEPHKTVYEQRYSNLISAGTILIFVAPPFQKLLSFTPTAVLAGIFLLYAYQTVTTNPILHRLGYMLTPKSQLPPLPAGVSRWRDIHTWTLTQLVITYSIFGITQSPAGPAFPIIVFSLVPLRLKVLKRYWSPHLLRHVDRWACKHGFPEDEEPKPSPPDDTEDDGKVIDISSRRQSYQLSNRVKRASINTIDKFRGSQYLSPWSSSPYPLSDDISMNVLLSADDLSTAKDSRSSADPRIFKAREWVANQNQPSPFSHKLEVPTAKRPNFSKRRSLPAMPLDVRRPGLTVAEEESIEETRSWDSKEDFSNFGASFSKNRPEDGKGF</sequence>
<evidence type="ECO:0000256" key="1">
    <source>
        <dbReference type="ARBA" id="ARBA00004141"/>
    </source>
</evidence>
<evidence type="ECO:0000256" key="4">
    <source>
        <dbReference type="ARBA" id="ARBA00023136"/>
    </source>
</evidence>
<dbReference type="PANTHER" id="PTHR11453">
    <property type="entry name" value="ANION EXCHANGE PROTEIN"/>
    <property type="match status" value="1"/>
</dbReference>
<name>A0A9P4T2X2_CURKU</name>
<evidence type="ECO:0000259" key="7">
    <source>
        <dbReference type="Pfam" id="PF00955"/>
    </source>
</evidence>
<feature type="transmembrane region" description="Helical" evidence="6">
    <location>
        <begin position="290"/>
        <end position="309"/>
    </location>
</feature>
<dbReference type="InterPro" id="IPR003020">
    <property type="entry name" value="HCO3_transpt_euk"/>
</dbReference>
<feature type="transmembrane region" description="Helical" evidence="6">
    <location>
        <begin position="136"/>
        <end position="154"/>
    </location>
</feature>
<dbReference type="GO" id="GO:0005452">
    <property type="term" value="F:solute:inorganic anion antiporter activity"/>
    <property type="evidence" value="ECO:0007669"/>
    <property type="project" value="InterPro"/>
</dbReference>
<evidence type="ECO:0000256" key="3">
    <source>
        <dbReference type="ARBA" id="ARBA00022989"/>
    </source>
</evidence>
<keyword evidence="3 6" id="KW-1133">Transmembrane helix</keyword>
<feature type="transmembrane region" description="Helical" evidence="6">
    <location>
        <begin position="48"/>
        <end position="73"/>
    </location>
</feature>
<proteinExistence type="predicted"/>
<dbReference type="AlphaFoldDB" id="A0A9P4T2X2"/>
<reference evidence="8" key="1">
    <citation type="submission" date="2019-04" db="EMBL/GenBank/DDBJ databases">
        <title>Sequencing of skin fungus with MAO and IRED activity.</title>
        <authorList>
            <person name="Marsaioli A.J."/>
            <person name="Bonatto J.M.C."/>
            <person name="Reis Junior O."/>
        </authorList>
    </citation>
    <scope>NUCLEOTIDE SEQUENCE</scope>
    <source>
        <strain evidence="8">30M1</strain>
    </source>
</reference>
<dbReference type="InterPro" id="IPR011531">
    <property type="entry name" value="HCO3_transpt-like_TM_dom"/>
</dbReference>
<keyword evidence="4 6" id="KW-0472">Membrane</keyword>
<dbReference type="EMBL" id="SWKU01000056">
    <property type="protein sequence ID" value="KAF2993246.1"/>
    <property type="molecule type" value="Genomic_DNA"/>
</dbReference>
<feature type="transmembrane region" description="Helical" evidence="6">
    <location>
        <begin position="161"/>
        <end position="183"/>
    </location>
</feature>
<feature type="region of interest" description="Disordered" evidence="5">
    <location>
        <begin position="672"/>
        <end position="714"/>
    </location>
</feature>
<evidence type="ECO:0000313" key="9">
    <source>
        <dbReference type="Proteomes" id="UP000801428"/>
    </source>
</evidence>
<evidence type="ECO:0000313" key="8">
    <source>
        <dbReference type="EMBL" id="KAF2993246.1"/>
    </source>
</evidence>
<keyword evidence="9" id="KW-1185">Reference proteome</keyword>
<feature type="transmembrane region" description="Helical" evidence="6">
    <location>
        <begin position="421"/>
        <end position="439"/>
    </location>
</feature>
<feature type="domain" description="Bicarbonate transporter-like transmembrane" evidence="7">
    <location>
        <begin position="28"/>
        <end position="195"/>
    </location>
</feature>
<dbReference type="GO" id="GO:0000324">
    <property type="term" value="C:fungal-type vacuole"/>
    <property type="evidence" value="ECO:0007669"/>
    <property type="project" value="TreeGrafter"/>
</dbReference>
<comment type="caution">
    <text evidence="8">The sequence shown here is derived from an EMBL/GenBank/DDBJ whole genome shotgun (WGS) entry which is preliminary data.</text>
</comment>
<dbReference type="Proteomes" id="UP000801428">
    <property type="component" value="Unassembled WGS sequence"/>
</dbReference>
<accession>A0A9P4T2X2</accession>
<feature type="transmembrane region" description="Helical" evidence="6">
    <location>
        <begin position="238"/>
        <end position="257"/>
    </location>
</feature>